<dbReference type="Pfam" id="PF02720">
    <property type="entry name" value="DUF222"/>
    <property type="match status" value="1"/>
</dbReference>
<protein>
    <recommendedName>
        <fullName evidence="2">DUF222 domain-containing protein</fullName>
    </recommendedName>
</protein>
<organism evidence="3 4">
    <name type="scientific">Rhodococcus jostii</name>
    <dbReference type="NCBI Taxonomy" id="132919"/>
    <lineage>
        <taxon>Bacteria</taxon>
        <taxon>Bacillati</taxon>
        <taxon>Actinomycetota</taxon>
        <taxon>Actinomycetes</taxon>
        <taxon>Mycobacteriales</taxon>
        <taxon>Nocardiaceae</taxon>
        <taxon>Rhodococcus</taxon>
    </lineage>
</organism>
<evidence type="ECO:0000313" key="4">
    <source>
        <dbReference type="Proteomes" id="UP000183407"/>
    </source>
</evidence>
<sequence>MAVTDFYDLCSGEDERRGINPAHSGRHASVELSVALGMNETTATAWIELGLELRHRLHRAHDAFAAGHIDLDQTRVIATMLTGVDDAELYILEAAILDGRPLPPSKLRARWRRLVARHDPDSLPHRAKLAAADRDVRVRPADNGMSHLDGNLPAADAHTIAMRLRDIAIHDVCSKDPRTLAERRADALTALADGTGALVCRCGNEHCHTRTGRPTARRAPLIQVVINAGTLLGLDDTPAHLDGYGPIDADAARALAADGVFQRVYTHAAENGGSILGISAVPNRPGIPTAWIAENADRAATTYTPGIALARRIRARDGLCRFPNCQVPARNCDLDHIIPFDHDRPESGGLTVEPNLACLCRRHHRLETDGTWSYRHTGAGHLESITPRGKTVPTEPEGAALALTHTTKRIRGIELVTQRSHAEHDLDFLIELHRRPRSRKKTPQPDMRHSPEEPPPF</sequence>
<accession>A0A1H4YNP4</accession>
<dbReference type="AlphaFoldDB" id="A0A1H4YNP4"/>
<dbReference type="EMBL" id="FNTL01000004">
    <property type="protein sequence ID" value="SED18750.1"/>
    <property type="molecule type" value="Genomic_DNA"/>
</dbReference>
<dbReference type="CDD" id="cd00085">
    <property type="entry name" value="HNHc"/>
    <property type="match status" value="1"/>
</dbReference>
<name>A0A1H4YNP4_RHOJO</name>
<evidence type="ECO:0000256" key="1">
    <source>
        <dbReference type="SAM" id="MobiDB-lite"/>
    </source>
</evidence>
<gene>
    <name evidence="3" type="ORF">SAMN04490220_3756</name>
</gene>
<reference evidence="4" key="1">
    <citation type="submission" date="2016-10" db="EMBL/GenBank/DDBJ databases">
        <authorList>
            <person name="Varghese N."/>
        </authorList>
    </citation>
    <scope>NUCLEOTIDE SEQUENCE [LARGE SCALE GENOMIC DNA]</scope>
    <source>
        <strain evidence="4">DSM 44719</strain>
    </source>
</reference>
<dbReference type="InterPro" id="IPR003870">
    <property type="entry name" value="DUF222"/>
</dbReference>
<evidence type="ECO:0000259" key="2">
    <source>
        <dbReference type="Pfam" id="PF02720"/>
    </source>
</evidence>
<proteinExistence type="predicted"/>
<evidence type="ECO:0000313" key="3">
    <source>
        <dbReference type="EMBL" id="SED18750.1"/>
    </source>
</evidence>
<feature type="domain" description="DUF222" evidence="2">
    <location>
        <begin position="20"/>
        <end position="262"/>
    </location>
</feature>
<dbReference type="Proteomes" id="UP000183407">
    <property type="component" value="Unassembled WGS sequence"/>
</dbReference>
<dbReference type="InterPro" id="IPR003615">
    <property type="entry name" value="HNH_nuc"/>
</dbReference>
<dbReference type="Gene3D" id="1.10.30.50">
    <property type="match status" value="1"/>
</dbReference>
<feature type="region of interest" description="Disordered" evidence="1">
    <location>
        <begin position="433"/>
        <end position="457"/>
    </location>
</feature>
<dbReference type="RefSeq" id="WP_073365759.1">
    <property type="nucleotide sequence ID" value="NZ_FNTL01000004.1"/>
</dbReference>
<feature type="compositionally biased region" description="Basic and acidic residues" evidence="1">
    <location>
        <begin position="446"/>
        <end position="457"/>
    </location>
</feature>